<dbReference type="InterPro" id="IPR051681">
    <property type="entry name" value="Ser/Thr_Kinases-Pseudokinases"/>
</dbReference>
<dbReference type="Gene3D" id="1.10.510.10">
    <property type="entry name" value="Transferase(Phosphotransferase) domain 1"/>
    <property type="match status" value="1"/>
</dbReference>
<evidence type="ECO:0000313" key="3">
    <source>
        <dbReference type="Proteomes" id="UP000241885"/>
    </source>
</evidence>
<gene>
    <name evidence="2" type="ORF">Tharo_0590</name>
</gene>
<dbReference type="KEGG" id="tak:Tharo_0590"/>
<organism evidence="2 3">
    <name type="scientific">Thauera aromatica K172</name>
    <dbReference type="NCBI Taxonomy" id="44139"/>
    <lineage>
        <taxon>Bacteria</taxon>
        <taxon>Pseudomonadati</taxon>
        <taxon>Pseudomonadota</taxon>
        <taxon>Betaproteobacteria</taxon>
        <taxon>Rhodocyclales</taxon>
        <taxon>Zoogloeaceae</taxon>
        <taxon>Thauera</taxon>
    </lineage>
</organism>
<reference evidence="2 3" key="1">
    <citation type="submission" date="2018-03" db="EMBL/GenBank/DDBJ databases">
        <title>Complete genome sequence of Thauera aromatica, a model organism for studying aromatic compound degradation under denitrifying conditions.</title>
        <authorList>
            <person name="Lo H.-Y."/>
            <person name="Goris T."/>
            <person name="Boll M."/>
            <person name="Mueller J.A."/>
        </authorList>
    </citation>
    <scope>NUCLEOTIDE SEQUENCE [LARGE SCALE GENOMIC DNA]</scope>
    <source>
        <strain evidence="2 3">K172</strain>
    </source>
</reference>
<dbReference type="GO" id="GO:0005524">
    <property type="term" value="F:ATP binding"/>
    <property type="evidence" value="ECO:0007669"/>
    <property type="project" value="InterPro"/>
</dbReference>
<dbReference type="SUPFAM" id="SSF56112">
    <property type="entry name" value="Protein kinase-like (PK-like)"/>
    <property type="match status" value="1"/>
</dbReference>
<dbReference type="RefSeq" id="WP_107219946.1">
    <property type="nucleotide sequence ID" value="NZ_CP028339.1"/>
</dbReference>
<dbReference type="Pfam" id="PF00069">
    <property type="entry name" value="Pkinase"/>
    <property type="match status" value="1"/>
</dbReference>
<keyword evidence="3" id="KW-1185">Reference proteome</keyword>
<feature type="domain" description="Protein kinase" evidence="1">
    <location>
        <begin position="23"/>
        <end position="325"/>
    </location>
</feature>
<dbReference type="GO" id="GO:0004674">
    <property type="term" value="F:protein serine/threonine kinase activity"/>
    <property type="evidence" value="ECO:0007669"/>
    <property type="project" value="TreeGrafter"/>
</dbReference>
<dbReference type="InterPro" id="IPR000719">
    <property type="entry name" value="Prot_kinase_dom"/>
</dbReference>
<dbReference type="SMART" id="SM00220">
    <property type="entry name" value="S_TKc"/>
    <property type="match status" value="1"/>
</dbReference>
<dbReference type="InterPro" id="IPR011009">
    <property type="entry name" value="Kinase-like_dom_sf"/>
</dbReference>
<proteinExistence type="predicted"/>
<dbReference type="OrthoDB" id="1022767at2"/>
<dbReference type="AlphaFoldDB" id="A0A2R4BJZ3"/>
<dbReference type="EMBL" id="CP028339">
    <property type="protein sequence ID" value="AVR87533.1"/>
    <property type="molecule type" value="Genomic_DNA"/>
</dbReference>
<evidence type="ECO:0000313" key="2">
    <source>
        <dbReference type="EMBL" id="AVR87533.1"/>
    </source>
</evidence>
<evidence type="ECO:0000259" key="1">
    <source>
        <dbReference type="PROSITE" id="PS50011"/>
    </source>
</evidence>
<accession>A0A2R4BJZ3</accession>
<dbReference type="Proteomes" id="UP000241885">
    <property type="component" value="Chromosome"/>
</dbReference>
<dbReference type="PROSITE" id="PS50011">
    <property type="entry name" value="PROTEIN_KINASE_DOM"/>
    <property type="match status" value="1"/>
</dbReference>
<protein>
    <recommendedName>
        <fullName evidence="1">Protein kinase domain-containing protein</fullName>
    </recommendedName>
</protein>
<name>A0A2R4BJZ3_THAAR</name>
<sequence length="475" mass="52499">MSTATPEAPKKNRTVLDQHGQSYELTGRIGEGGQGIVCTTNYPNVLVKIARATTDEKRASWTNKIRALMRQPLDGLPIAHPQALITQPQPGYVMELMDGLAPMTALMQVATDALMSDDGLSGYVKTGGLLRRLKMLARLARVLADLHGRGLAYGDLSPANVFVSQSLEYAEVWLIDADNVASQSRDGQQGVFTPDYGAPEILRGESGINTLTDSWSFAVMAYRILTLVHPLKGDVVLDGEPEREEAALRGELPWVDHPVDRSNALSIGLPREITLNAPLRALFERCFNAGLNNPGERPSLSEWADAFEAATGHCDQCESCGNTFFYTSKHTCPFCDHAQDANRTILLQEYRYMPPDLLREGLPEEVPESLIRKECWTRTGKAMVLSMSPAELKTLPLGTSLYADARLLCTVELARDGLWIEPSAGTKVSLQRASDDKVVPVVRRQRLKSDSRSGVSFWLHLGAVKEEHVVWRFNW</sequence>
<dbReference type="PANTHER" id="PTHR44329">
    <property type="entry name" value="SERINE/THREONINE-PROTEIN KINASE TNNI3K-RELATED"/>
    <property type="match status" value="1"/>
</dbReference>